<keyword evidence="3" id="KW-1185">Reference proteome</keyword>
<proteinExistence type="predicted"/>
<evidence type="ECO:0000256" key="1">
    <source>
        <dbReference type="SAM" id="MobiDB-lite"/>
    </source>
</evidence>
<dbReference type="Proteomes" id="UP000649829">
    <property type="component" value="Unassembled WGS sequence"/>
</dbReference>
<feature type="compositionally biased region" description="Basic and acidic residues" evidence="1">
    <location>
        <begin position="20"/>
        <end position="31"/>
    </location>
</feature>
<evidence type="ECO:0000313" key="2">
    <source>
        <dbReference type="EMBL" id="GGM05093.1"/>
    </source>
</evidence>
<reference evidence="2" key="2">
    <citation type="submission" date="2020-09" db="EMBL/GenBank/DDBJ databases">
        <authorList>
            <person name="Sun Q."/>
            <person name="Zhou Y."/>
        </authorList>
    </citation>
    <scope>NUCLEOTIDE SEQUENCE</scope>
    <source>
        <strain evidence="2">CGMCC 1.6293</strain>
    </source>
</reference>
<accession>A0A917WHT4</accession>
<feature type="region of interest" description="Disordered" evidence="1">
    <location>
        <begin position="1"/>
        <end position="71"/>
    </location>
</feature>
<gene>
    <name evidence="2" type="ORF">GCM10011534_28590</name>
</gene>
<name>A0A917WHT4_9RHOB</name>
<reference evidence="2" key="1">
    <citation type="journal article" date="2014" name="Int. J. Syst. Evol. Microbiol.">
        <title>Complete genome sequence of Corynebacterium casei LMG S-19264T (=DSM 44701T), isolated from a smear-ripened cheese.</title>
        <authorList>
            <consortium name="US DOE Joint Genome Institute (JGI-PGF)"/>
            <person name="Walter F."/>
            <person name="Albersmeier A."/>
            <person name="Kalinowski J."/>
            <person name="Ruckert C."/>
        </authorList>
    </citation>
    <scope>NUCLEOTIDE SEQUENCE</scope>
    <source>
        <strain evidence="2">CGMCC 1.6293</strain>
    </source>
</reference>
<sequence>MTSPARVCETGPCPPAGPHDPPRKERTMSKGDKRRGNRETKKPKQKKEKVLATADYAKGKPELNIGTQKKR</sequence>
<dbReference type="EMBL" id="BMLF01000002">
    <property type="protein sequence ID" value="GGM05093.1"/>
    <property type="molecule type" value="Genomic_DNA"/>
</dbReference>
<dbReference type="AlphaFoldDB" id="A0A917WHT4"/>
<evidence type="ECO:0000313" key="3">
    <source>
        <dbReference type="Proteomes" id="UP000649829"/>
    </source>
</evidence>
<comment type="caution">
    <text evidence="2">The sequence shown here is derived from an EMBL/GenBank/DDBJ whole genome shotgun (WGS) entry which is preliminary data.</text>
</comment>
<organism evidence="2 3">
    <name type="scientific">Pseudooceanicola nanhaiensis</name>
    <dbReference type="NCBI Taxonomy" id="375761"/>
    <lineage>
        <taxon>Bacteria</taxon>
        <taxon>Pseudomonadati</taxon>
        <taxon>Pseudomonadota</taxon>
        <taxon>Alphaproteobacteria</taxon>
        <taxon>Rhodobacterales</taxon>
        <taxon>Paracoccaceae</taxon>
        <taxon>Pseudooceanicola</taxon>
    </lineage>
</organism>
<protein>
    <submittedName>
        <fullName evidence="2">Uncharacterized protein</fullName>
    </submittedName>
</protein>